<feature type="non-terminal residue" evidence="2">
    <location>
        <position position="123"/>
    </location>
</feature>
<gene>
    <name evidence="2" type="ORF">D7Y13_43775</name>
</gene>
<evidence type="ECO:0000313" key="3">
    <source>
        <dbReference type="Proteomes" id="UP000278907"/>
    </source>
</evidence>
<organism evidence="2 3">
    <name type="scientific">Corallococcus praedator</name>
    <dbReference type="NCBI Taxonomy" id="2316724"/>
    <lineage>
        <taxon>Bacteria</taxon>
        <taxon>Pseudomonadati</taxon>
        <taxon>Myxococcota</taxon>
        <taxon>Myxococcia</taxon>
        <taxon>Myxococcales</taxon>
        <taxon>Cystobacterineae</taxon>
        <taxon>Myxococcaceae</taxon>
        <taxon>Corallococcus</taxon>
    </lineage>
</organism>
<reference evidence="2 3" key="1">
    <citation type="submission" date="2018-09" db="EMBL/GenBank/DDBJ databases">
        <authorList>
            <person name="Livingstone P.G."/>
            <person name="Whitworth D.E."/>
        </authorList>
    </citation>
    <scope>NUCLEOTIDE SEQUENCE [LARGE SCALE GENOMIC DNA]</scope>
    <source>
        <strain evidence="2 3">CA031B</strain>
    </source>
</reference>
<keyword evidence="1" id="KW-1133">Transmembrane helix</keyword>
<sequence length="123" mass="13623">MLRFEFGHIGAFLIAQCQCFFLLNPGIVFGFHGLFMRAGRVGRCFFQCLIIGRRRQRGCGGGCFGSRLFFSGGFLFEFAVAALQCFFGIDEQAARLGHLAFAMGVTGLQFLQFVAGRFHVVFG</sequence>
<feature type="transmembrane region" description="Helical" evidence="1">
    <location>
        <begin position="68"/>
        <end position="89"/>
    </location>
</feature>
<keyword evidence="1" id="KW-0812">Transmembrane</keyword>
<dbReference type="EMBL" id="RAWI01001205">
    <property type="protein sequence ID" value="RKH78568.1"/>
    <property type="molecule type" value="Genomic_DNA"/>
</dbReference>
<comment type="caution">
    <text evidence="2">The sequence shown here is derived from an EMBL/GenBank/DDBJ whole genome shotgun (WGS) entry which is preliminary data.</text>
</comment>
<dbReference type="Proteomes" id="UP000278907">
    <property type="component" value="Unassembled WGS sequence"/>
</dbReference>
<proteinExistence type="predicted"/>
<name>A0ABX9Q352_9BACT</name>
<evidence type="ECO:0000256" key="1">
    <source>
        <dbReference type="SAM" id="Phobius"/>
    </source>
</evidence>
<feature type="transmembrane region" description="Helical" evidence="1">
    <location>
        <begin position="96"/>
        <end position="115"/>
    </location>
</feature>
<evidence type="ECO:0000313" key="2">
    <source>
        <dbReference type="EMBL" id="RKH78568.1"/>
    </source>
</evidence>
<keyword evidence="3" id="KW-1185">Reference proteome</keyword>
<feature type="transmembrane region" description="Helical" evidence="1">
    <location>
        <begin position="12"/>
        <end position="35"/>
    </location>
</feature>
<keyword evidence="1" id="KW-0472">Membrane</keyword>
<accession>A0ABX9Q352</accession>
<protein>
    <submittedName>
        <fullName evidence="2">Uncharacterized protein</fullName>
    </submittedName>
</protein>